<dbReference type="GO" id="GO:0019005">
    <property type="term" value="C:SCF ubiquitin ligase complex"/>
    <property type="evidence" value="ECO:0007669"/>
    <property type="project" value="TreeGrafter"/>
</dbReference>
<evidence type="ECO:0000256" key="1">
    <source>
        <dbReference type="ARBA" id="ARBA00003343"/>
    </source>
</evidence>
<reference evidence="5 6" key="1">
    <citation type="journal article" date="2017" name="Nat. Ecol. Evol.">
        <title>Scallop genome provides insights into evolution of bilaterian karyotype and development.</title>
        <authorList>
            <person name="Wang S."/>
            <person name="Zhang J."/>
            <person name="Jiao W."/>
            <person name="Li J."/>
            <person name="Xun X."/>
            <person name="Sun Y."/>
            <person name="Guo X."/>
            <person name="Huan P."/>
            <person name="Dong B."/>
            <person name="Zhang L."/>
            <person name="Hu X."/>
            <person name="Sun X."/>
            <person name="Wang J."/>
            <person name="Zhao C."/>
            <person name="Wang Y."/>
            <person name="Wang D."/>
            <person name="Huang X."/>
            <person name="Wang R."/>
            <person name="Lv J."/>
            <person name="Li Y."/>
            <person name="Zhang Z."/>
            <person name="Liu B."/>
            <person name="Lu W."/>
            <person name="Hui Y."/>
            <person name="Liang J."/>
            <person name="Zhou Z."/>
            <person name="Hou R."/>
            <person name="Li X."/>
            <person name="Liu Y."/>
            <person name="Li H."/>
            <person name="Ning X."/>
            <person name="Lin Y."/>
            <person name="Zhao L."/>
            <person name="Xing Q."/>
            <person name="Dou J."/>
            <person name="Li Y."/>
            <person name="Mao J."/>
            <person name="Guo H."/>
            <person name="Dou H."/>
            <person name="Li T."/>
            <person name="Mu C."/>
            <person name="Jiang W."/>
            <person name="Fu Q."/>
            <person name="Fu X."/>
            <person name="Miao Y."/>
            <person name="Liu J."/>
            <person name="Yu Q."/>
            <person name="Li R."/>
            <person name="Liao H."/>
            <person name="Li X."/>
            <person name="Kong Y."/>
            <person name="Jiang Z."/>
            <person name="Chourrout D."/>
            <person name="Li R."/>
            <person name="Bao Z."/>
        </authorList>
    </citation>
    <scope>NUCLEOTIDE SEQUENCE [LARGE SCALE GENOMIC DNA]</scope>
    <source>
        <strain evidence="5 6">PY_sf001</strain>
    </source>
</reference>
<dbReference type="InterPro" id="IPR002745">
    <property type="entry name" value="Ptrans_KptA/Tpt1"/>
</dbReference>
<evidence type="ECO:0000313" key="5">
    <source>
        <dbReference type="EMBL" id="OWF38808.1"/>
    </source>
</evidence>
<dbReference type="SUPFAM" id="SSF52047">
    <property type="entry name" value="RNI-like"/>
    <property type="match status" value="1"/>
</dbReference>
<dbReference type="STRING" id="6573.A0A210PQQ5"/>
<dbReference type="InterPro" id="IPR006553">
    <property type="entry name" value="Leu-rich_rpt_Cys-con_subtyp"/>
</dbReference>
<dbReference type="OrthoDB" id="419694at2759"/>
<evidence type="ECO:0000256" key="3">
    <source>
        <dbReference type="ARBA" id="ARBA00047949"/>
    </source>
</evidence>
<dbReference type="InterPro" id="IPR042080">
    <property type="entry name" value="RNA_2'-PTrans_N"/>
</dbReference>
<gene>
    <name evidence="5" type="ORF">KP79_PYT16692</name>
</gene>
<comment type="caution">
    <text evidence="5">The sequence shown here is derived from an EMBL/GenBank/DDBJ whole genome shotgun (WGS) entry which is preliminary data.</text>
</comment>
<proteinExistence type="predicted"/>
<dbReference type="Gene3D" id="1.10.10.970">
    <property type="entry name" value="RNA 2'-phosphotransferase, Tpt1/KptA family, N-terminal domain"/>
    <property type="match status" value="1"/>
</dbReference>
<dbReference type="Proteomes" id="UP000242188">
    <property type="component" value="Unassembled WGS sequence"/>
</dbReference>
<dbReference type="SUPFAM" id="SSF56399">
    <property type="entry name" value="ADP-ribosylation"/>
    <property type="match status" value="1"/>
</dbReference>
<sequence>MSSSLNNTRRNNKMNEQEEIDDDSRLAKRLCYLLRYGAVKEGLDIHEGGFVDLDQVVDLNLMRHDKKEEILSEVETSLSTRGAKRFECKEENGKTLIRACFCVNFEVNPCHSGTKVTTLLSSCLDYVSDNLELFDLEDFPDEYLINNMIHRLKKKKKLNSAAFRQLLVPTLHHLNLDNIYLTEGTLKNVFKSCPHLRILSLKDCGYLMTDNLMEQLVKKLPHLESVNLCACKHLTDRSMKALCHNSKHLKELNLSWIRNISESAIIDLVRNCPNLDHLDIYDHKVSREGIETLTEMAKDRNITIVLKGLTDSEVAPENPCAKLPFFGKQCH</sequence>
<comment type="function">
    <text evidence="1">Catalyzes the last step of tRNA splicing, the transfer of the splice junction 2'-phosphate from ligated tRNA to NAD to produce ADP-ribose 1''-2'' cyclic phosphate.</text>
</comment>
<dbReference type="EC" id="2.7.1.160" evidence="2"/>
<dbReference type="GO" id="GO:0000215">
    <property type="term" value="F:tRNA 2'-phosphotransferase activity"/>
    <property type="evidence" value="ECO:0007669"/>
    <property type="project" value="UniProtKB-EC"/>
</dbReference>
<accession>A0A210PQQ5</accession>
<keyword evidence="6" id="KW-1185">Reference proteome</keyword>
<dbReference type="GO" id="GO:0031146">
    <property type="term" value="P:SCF-dependent proteasomal ubiquitin-dependent protein catabolic process"/>
    <property type="evidence" value="ECO:0007669"/>
    <property type="project" value="TreeGrafter"/>
</dbReference>
<dbReference type="PANTHER" id="PTHR13318">
    <property type="entry name" value="PARTNER OF PAIRED, ISOFORM B-RELATED"/>
    <property type="match status" value="1"/>
</dbReference>
<comment type="catalytic activity">
    <reaction evidence="3">
        <text>2'-phospho-[ligated tRNA] + NAD(+) = mature tRNA + ADP-alpha-D-ribose 1'',2''-cyclic phosphate + nicotinamide</text>
        <dbReference type="Rhea" id="RHEA:23324"/>
        <dbReference type="Rhea" id="RHEA-COMP:11106"/>
        <dbReference type="Rhea" id="RHEA-COMP:11107"/>
        <dbReference type="ChEBI" id="CHEBI:17154"/>
        <dbReference type="ChEBI" id="CHEBI:57540"/>
        <dbReference type="ChEBI" id="CHEBI:76596"/>
        <dbReference type="ChEBI" id="CHEBI:82883"/>
        <dbReference type="ChEBI" id="CHEBI:85027"/>
        <dbReference type="EC" id="2.7.1.160"/>
    </reaction>
</comment>
<organism evidence="5 6">
    <name type="scientific">Mizuhopecten yessoensis</name>
    <name type="common">Japanese scallop</name>
    <name type="synonym">Patinopecten yessoensis</name>
    <dbReference type="NCBI Taxonomy" id="6573"/>
    <lineage>
        <taxon>Eukaryota</taxon>
        <taxon>Metazoa</taxon>
        <taxon>Spiralia</taxon>
        <taxon>Lophotrochozoa</taxon>
        <taxon>Mollusca</taxon>
        <taxon>Bivalvia</taxon>
        <taxon>Autobranchia</taxon>
        <taxon>Pteriomorphia</taxon>
        <taxon>Pectinida</taxon>
        <taxon>Pectinoidea</taxon>
        <taxon>Pectinidae</taxon>
        <taxon>Mizuhopecten</taxon>
    </lineage>
</organism>
<evidence type="ECO:0000256" key="2">
    <source>
        <dbReference type="ARBA" id="ARBA00012007"/>
    </source>
</evidence>
<dbReference type="InterPro" id="IPR032675">
    <property type="entry name" value="LRR_dom_sf"/>
</dbReference>
<dbReference type="Gene3D" id="3.80.10.10">
    <property type="entry name" value="Ribonuclease Inhibitor"/>
    <property type="match status" value="1"/>
</dbReference>
<dbReference type="Pfam" id="PF01885">
    <property type="entry name" value="PTS_2-RNA"/>
    <property type="match status" value="1"/>
</dbReference>
<dbReference type="EMBL" id="NEDP02005554">
    <property type="protein sequence ID" value="OWF38808.1"/>
    <property type="molecule type" value="Genomic_DNA"/>
</dbReference>
<protein>
    <recommendedName>
        <fullName evidence="2">2'-phosphotransferase</fullName>
        <ecNumber evidence="2">2.7.1.160</ecNumber>
    </recommendedName>
</protein>
<dbReference type="SMART" id="SM00367">
    <property type="entry name" value="LRR_CC"/>
    <property type="match status" value="4"/>
</dbReference>
<name>A0A210PQQ5_MIZYE</name>
<evidence type="ECO:0000256" key="4">
    <source>
        <dbReference type="SAM" id="MobiDB-lite"/>
    </source>
</evidence>
<evidence type="ECO:0000313" key="6">
    <source>
        <dbReference type="Proteomes" id="UP000242188"/>
    </source>
</evidence>
<feature type="region of interest" description="Disordered" evidence="4">
    <location>
        <begin position="1"/>
        <end position="20"/>
    </location>
</feature>
<dbReference type="AlphaFoldDB" id="A0A210PQQ5"/>
<dbReference type="PANTHER" id="PTHR13318:SF190">
    <property type="entry name" value="PARTNER OF PAIRED, ISOFORM B"/>
    <property type="match status" value="1"/>
</dbReference>